<keyword evidence="2 5" id="KW-0812">Transmembrane</keyword>
<gene>
    <name evidence="6" type="ORF">SMUL_1447</name>
</gene>
<dbReference type="Proteomes" id="UP000019322">
    <property type="component" value="Chromosome"/>
</dbReference>
<feature type="transmembrane region" description="Helical" evidence="5">
    <location>
        <begin position="215"/>
        <end position="235"/>
    </location>
</feature>
<reference evidence="6 7" key="1">
    <citation type="journal article" date="2014" name="Environ. Microbiol.">
        <title>Insights into organohalide respiration and the versatile catabolism of Sulfurospirillum multivorans gained from comparative genomics and physiological studies.</title>
        <authorList>
            <person name="Goris T."/>
            <person name="Schubert T."/>
            <person name="Gadkari J."/>
            <person name="Wubet T."/>
            <person name="Tarkka M."/>
            <person name="Buscot F."/>
            <person name="Adrian L."/>
            <person name="Diekert G."/>
        </authorList>
    </citation>
    <scope>NUCLEOTIDE SEQUENCE [LARGE SCALE GENOMIC DNA]</scope>
    <source>
        <strain evidence="7">DM 12446 / JCM 15788 / NBRC 109480</strain>
    </source>
</reference>
<organism evidence="6 7">
    <name type="scientific">Sulfurospirillum multivorans (strain DM 12446 / JCM 15788 / NBRC 109480)</name>
    <dbReference type="NCBI Taxonomy" id="1150621"/>
    <lineage>
        <taxon>Bacteria</taxon>
        <taxon>Pseudomonadati</taxon>
        <taxon>Campylobacterota</taxon>
        <taxon>Epsilonproteobacteria</taxon>
        <taxon>Campylobacterales</taxon>
        <taxon>Sulfurospirillaceae</taxon>
        <taxon>Sulfurospirillum</taxon>
    </lineage>
</organism>
<proteinExistence type="predicted"/>
<dbReference type="NCBIfam" id="TIGR00785">
    <property type="entry name" value="dass"/>
    <property type="match status" value="1"/>
</dbReference>
<dbReference type="PANTHER" id="PTHR10283:SF82">
    <property type="entry name" value="SOLUTE CARRIER FAMILY 13 MEMBER 2"/>
    <property type="match status" value="1"/>
</dbReference>
<dbReference type="EMBL" id="CP007201">
    <property type="protein sequence ID" value="AHJ12708.1"/>
    <property type="molecule type" value="Genomic_DNA"/>
</dbReference>
<comment type="subcellular location">
    <subcellularLocation>
        <location evidence="1">Membrane</location>
        <topology evidence="1">Multi-pass membrane protein</topology>
    </subcellularLocation>
</comment>
<sequence length="476" mass="51123">MVFSRKKMVFILLALAAMLSMIYLTPEMVGLSYKGKVALGVGIFAIIVWITQALDDAQSGFLIITFLVLFGAGKMGEALIGYSSTGVWIVVLGMIMAACMGDSGLSKRLALVVVSKIGKSATNLYWAISLVTLVMTFFIPSLAAKTLLVLPIVTSMGLAFGAEKGESSLVKGLIYIVTIAGTMYCMGIMTSHAANPISVSLLKNATGIEVGWMEWFKIGMPPALLMGLIATYIIIKLFPPDIIDISAGRDVMKKQLSAMGKMSSKEIYAFIIFIATLLLWATDKLHGLDTALVALLAVTAMIAPVPAQLMTWKEAERKVPWNVFIVYGAGLSMGSLLVKTGAATWLASTFFHPLLNLDVRLQVVIFIWLMLALQVLFTGAGPKTTALTPVVIAHAIAIAALPANAGMQVTAFVILISMNMLHQYLLPVSNLPNIIGLATGEITSNELIKVGAVMSLFGAVFSTIMVYTYWSWIGLF</sequence>
<dbReference type="InterPro" id="IPR001898">
    <property type="entry name" value="SLC13A/DASS"/>
</dbReference>
<keyword evidence="3 5" id="KW-1133">Transmembrane helix</keyword>
<feature type="transmembrane region" description="Helical" evidence="5">
    <location>
        <begin position="267"/>
        <end position="285"/>
    </location>
</feature>
<dbReference type="AlphaFoldDB" id="A0AA86DY29"/>
<dbReference type="GO" id="GO:0005886">
    <property type="term" value="C:plasma membrane"/>
    <property type="evidence" value="ECO:0007669"/>
    <property type="project" value="TreeGrafter"/>
</dbReference>
<dbReference type="GO" id="GO:1905039">
    <property type="term" value="P:carboxylic acid transmembrane transport"/>
    <property type="evidence" value="ECO:0007669"/>
    <property type="project" value="UniProtKB-ARBA"/>
</dbReference>
<protein>
    <submittedName>
        <fullName evidence="6">Divalent anion:Na+ symporter</fullName>
    </submittedName>
</protein>
<feature type="transmembrane region" description="Helical" evidence="5">
    <location>
        <begin position="324"/>
        <end position="347"/>
    </location>
</feature>
<feature type="transmembrane region" description="Helical" evidence="5">
    <location>
        <begin position="447"/>
        <end position="470"/>
    </location>
</feature>
<evidence type="ECO:0000313" key="7">
    <source>
        <dbReference type="Proteomes" id="UP000019322"/>
    </source>
</evidence>
<feature type="transmembrane region" description="Helical" evidence="5">
    <location>
        <begin position="37"/>
        <end position="54"/>
    </location>
</feature>
<dbReference type="PANTHER" id="PTHR10283">
    <property type="entry name" value="SOLUTE CARRIER FAMILY 13 MEMBER"/>
    <property type="match status" value="1"/>
</dbReference>
<evidence type="ECO:0000256" key="2">
    <source>
        <dbReference type="ARBA" id="ARBA00022692"/>
    </source>
</evidence>
<dbReference type="Pfam" id="PF00939">
    <property type="entry name" value="Na_sulph_symp"/>
    <property type="match status" value="1"/>
</dbReference>
<evidence type="ECO:0000256" key="5">
    <source>
        <dbReference type="SAM" id="Phobius"/>
    </source>
</evidence>
<feature type="transmembrane region" description="Helical" evidence="5">
    <location>
        <begin position="7"/>
        <end position="25"/>
    </location>
</feature>
<dbReference type="GO" id="GO:0008514">
    <property type="term" value="F:organic anion transmembrane transporter activity"/>
    <property type="evidence" value="ECO:0007669"/>
    <property type="project" value="UniProtKB-ARBA"/>
</dbReference>
<feature type="transmembrane region" description="Helical" evidence="5">
    <location>
        <begin position="174"/>
        <end position="195"/>
    </location>
</feature>
<dbReference type="RefSeq" id="WP_025344583.1">
    <property type="nucleotide sequence ID" value="NZ_CP007201.1"/>
</dbReference>
<name>A0AA86DY29_SULMK</name>
<evidence type="ECO:0000313" key="6">
    <source>
        <dbReference type="EMBL" id="AHJ12708.1"/>
    </source>
</evidence>
<accession>A0AA86DY29</accession>
<evidence type="ECO:0000256" key="1">
    <source>
        <dbReference type="ARBA" id="ARBA00004141"/>
    </source>
</evidence>
<dbReference type="KEGG" id="smul:SMUL_1447"/>
<feature type="transmembrane region" description="Helical" evidence="5">
    <location>
        <begin position="359"/>
        <end position="377"/>
    </location>
</feature>
<keyword evidence="4 5" id="KW-0472">Membrane</keyword>
<feature type="transmembrane region" description="Helical" evidence="5">
    <location>
        <begin position="86"/>
        <end position="103"/>
    </location>
</feature>
<evidence type="ECO:0000256" key="4">
    <source>
        <dbReference type="ARBA" id="ARBA00023136"/>
    </source>
</evidence>
<evidence type="ECO:0000256" key="3">
    <source>
        <dbReference type="ARBA" id="ARBA00022989"/>
    </source>
</evidence>
<feature type="transmembrane region" description="Helical" evidence="5">
    <location>
        <begin position="291"/>
        <end position="312"/>
    </location>
</feature>